<evidence type="ECO:0000259" key="11">
    <source>
        <dbReference type="PROSITE" id="PS50110"/>
    </source>
</evidence>
<dbReference type="InterPro" id="IPR003594">
    <property type="entry name" value="HATPase_dom"/>
</dbReference>
<keyword evidence="4" id="KW-0808">Transferase</keyword>
<sequence length="505" mass="55150">MPTEAVDARPLRILLVEDNADDAALLERHLRRSGFRPDLSRVETAEEFQRGLAQLPAPELVLADYNLPSFSGPEALHLLRSSGQDIPFIMMSGAMSEETAVASMRAGAQDYVIKQNLARLVPAVERELREAATRSSRRAVEAALHVSELRFHRLVDAMPIGLLLADGPGRITYANASAAVLLGHTNGALLDTDTRLDHYGIDAAEAIQEPREISLERADGTSAELLVAATYLNPDKSVDDRELAIFLVDLSKQKHSEELLRRTEKLAVAGRLAASIAHEINNPLAAVTNCLFLVANTELTPDGRNFLEIAQKELDRVAQITVQTLRFHRQSSRPVQSDLRDLAETVLALFELRLRRQEITVHRDFGGVRPLLCFEGEIRQVIVNLLGNAIDASGGGGEITLRTRQLRTSARPEQGIAFTIADRGTGIPAEALCRLFEPFFSTKGITGTGLGLWVSQEIIARHGGNIRVRSRVRTGDSAGCTVFRVFLPLDGIPTPAASAEQELPG</sequence>
<dbReference type="Gene3D" id="3.30.450.20">
    <property type="entry name" value="PAS domain"/>
    <property type="match status" value="1"/>
</dbReference>
<keyword evidence="5" id="KW-0547">Nucleotide-binding</keyword>
<evidence type="ECO:0000256" key="7">
    <source>
        <dbReference type="ARBA" id="ARBA00022840"/>
    </source>
</evidence>
<evidence type="ECO:0000313" key="13">
    <source>
        <dbReference type="EMBL" id="MFN2975920.1"/>
    </source>
</evidence>
<keyword evidence="6" id="KW-0418">Kinase</keyword>
<dbReference type="InterPro" id="IPR036890">
    <property type="entry name" value="HATPase_C_sf"/>
</dbReference>
<protein>
    <recommendedName>
        <fullName evidence="2">histidine kinase</fullName>
        <ecNumber evidence="2">2.7.13.3</ecNumber>
    </recommendedName>
</protein>
<dbReference type="Gene3D" id="1.10.287.130">
    <property type="match status" value="1"/>
</dbReference>
<dbReference type="SMART" id="SM00388">
    <property type="entry name" value="HisKA"/>
    <property type="match status" value="1"/>
</dbReference>
<proteinExistence type="predicted"/>
<dbReference type="PANTHER" id="PTHR43065:SF10">
    <property type="entry name" value="PEROXIDE STRESS-ACTIVATED HISTIDINE KINASE MAK3"/>
    <property type="match status" value="1"/>
</dbReference>
<dbReference type="InterPro" id="IPR005467">
    <property type="entry name" value="His_kinase_dom"/>
</dbReference>
<feature type="domain" description="Response regulatory" evidence="11">
    <location>
        <begin position="12"/>
        <end position="129"/>
    </location>
</feature>
<evidence type="ECO:0000256" key="6">
    <source>
        <dbReference type="ARBA" id="ARBA00022777"/>
    </source>
</evidence>
<dbReference type="PRINTS" id="PR00344">
    <property type="entry name" value="BCTRLSENSOR"/>
</dbReference>
<dbReference type="Gene3D" id="3.30.565.10">
    <property type="entry name" value="Histidine kinase-like ATPase, C-terminal domain"/>
    <property type="match status" value="1"/>
</dbReference>
<dbReference type="InterPro" id="IPR035965">
    <property type="entry name" value="PAS-like_dom_sf"/>
</dbReference>
<dbReference type="PANTHER" id="PTHR43065">
    <property type="entry name" value="SENSOR HISTIDINE KINASE"/>
    <property type="match status" value="1"/>
</dbReference>
<keyword evidence="3 9" id="KW-0597">Phosphoprotein</keyword>
<dbReference type="SMART" id="SM00387">
    <property type="entry name" value="HATPase_c"/>
    <property type="match status" value="1"/>
</dbReference>
<dbReference type="SUPFAM" id="SSF55785">
    <property type="entry name" value="PYP-like sensor domain (PAS domain)"/>
    <property type="match status" value="1"/>
</dbReference>
<comment type="caution">
    <text evidence="13">The sequence shown here is derived from an EMBL/GenBank/DDBJ whole genome shotgun (WGS) entry which is preliminary data.</text>
</comment>
<dbReference type="RefSeq" id="WP_263412574.1">
    <property type="nucleotide sequence ID" value="NZ_BAABBH010000001.1"/>
</dbReference>
<dbReference type="CDD" id="cd00082">
    <property type="entry name" value="HisKA"/>
    <property type="match status" value="1"/>
</dbReference>
<evidence type="ECO:0000313" key="14">
    <source>
        <dbReference type="Proteomes" id="UP001634747"/>
    </source>
</evidence>
<reference evidence="13 14" key="1">
    <citation type="submission" date="2024-12" db="EMBL/GenBank/DDBJ databases">
        <authorList>
            <person name="Lee Y."/>
        </authorList>
    </citation>
    <scope>NUCLEOTIDE SEQUENCE [LARGE SCALE GENOMIC DNA]</scope>
    <source>
        <strain evidence="13 14">03SUJ4</strain>
    </source>
</reference>
<dbReference type="Gene3D" id="3.40.50.2300">
    <property type="match status" value="1"/>
</dbReference>
<dbReference type="InterPro" id="IPR036097">
    <property type="entry name" value="HisK_dim/P_sf"/>
</dbReference>
<dbReference type="InterPro" id="IPR000014">
    <property type="entry name" value="PAS"/>
</dbReference>
<accession>A0ABW9KJG7</accession>
<organism evidence="13 14">
    <name type="scientific">Terriglobus aquaticus</name>
    <dbReference type="NCBI Taxonomy" id="940139"/>
    <lineage>
        <taxon>Bacteria</taxon>
        <taxon>Pseudomonadati</taxon>
        <taxon>Acidobacteriota</taxon>
        <taxon>Terriglobia</taxon>
        <taxon>Terriglobales</taxon>
        <taxon>Acidobacteriaceae</taxon>
        <taxon>Terriglobus</taxon>
    </lineage>
</organism>
<dbReference type="EMBL" id="JBJYXY010000001">
    <property type="protein sequence ID" value="MFN2975920.1"/>
    <property type="molecule type" value="Genomic_DNA"/>
</dbReference>
<dbReference type="Pfam" id="PF13188">
    <property type="entry name" value="PAS_8"/>
    <property type="match status" value="1"/>
</dbReference>
<feature type="domain" description="PAS" evidence="12">
    <location>
        <begin position="147"/>
        <end position="218"/>
    </location>
</feature>
<dbReference type="PROSITE" id="PS50109">
    <property type="entry name" value="HIS_KIN"/>
    <property type="match status" value="1"/>
</dbReference>
<dbReference type="Pfam" id="PF02518">
    <property type="entry name" value="HATPase_c"/>
    <property type="match status" value="1"/>
</dbReference>
<evidence type="ECO:0000256" key="9">
    <source>
        <dbReference type="PROSITE-ProRule" id="PRU00169"/>
    </source>
</evidence>
<dbReference type="CDD" id="cd00075">
    <property type="entry name" value="HATPase"/>
    <property type="match status" value="1"/>
</dbReference>
<dbReference type="Proteomes" id="UP001634747">
    <property type="component" value="Unassembled WGS sequence"/>
</dbReference>
<dbReference type="InterPro" id="IPR001789">
    <property type="entry name" value="Sig_transdc_resp-reg_receiver"/>
</dbReference>
<keyword evidence="7 13" id="KW-0067">ATP-binding</keyword>
<evidence type="ECO:0000256" key="8">
    <source>
        <dbReference type="ARBA" id="ARBA00023012"/>
    </source>
</evidence>
<dbReference type="Pfam" id="PF00512">
    <property type="entry name" value="HisKA"/>
    <property type="match status" value="1"/>
</dbReference>
<evidence type="ECO:0000259" key="10">
    <source>
        <dbReference type="PROSITE" id="PS50109"/>
    </source>
</evidence>
<dbReference type="InterPro" id="IPR003661">
    <property type="entry name" value="HisK_dim/P_dom"/>
</dbReference>
<dbReference type="PROSITE" id="PS50112">
    <property type="entry name" value="PAS"/>
    <property type="match status" value="1"/>
</dbReference>
<keyword evidence="8" id="KW-0902">Two-component regulatory system</keyword>
<dbReference type="SMART" id="SM00448">
    <property type="entry name" value="REC"/>
    <property type="match status" value="1"/>
</dbReference>
<evidence type="ECO:0000256" key="3">
    <source>
        <dbReference type="ARBA" id="ARBA00022553"/>
    </source>
</evidence>
<name>A0ABW9KJG7_9BACT</name>
<comment type="catalytic activity">
    <reaction evidence="1">
        <text>ATP + protein L-histidine = ADP + protein N-phospho-L-histidine.</text>
        <dbReference type="EC" id="2.7.13.3"/>
    </reaction>
</comment>
<dbReference type="SUPFAM" id="SSF55874">
    <property type="entry name" value="ATPase domain of HSP90 chaperone/DNA topoisomerase II/histidine kinase"/>
    <property type="match status" value="1"/>
</dbReference>
<dbReference type="CDD" id="cd00156">
    <property type="entry name" value="REC"/>
    <property type="match status" value="1"/>
</dbReference>
<feature type="domain" description="Histidine kinase" evidence="10">
    <location>
        <begin position="275"/>
        <end position="491"/>
    </location>
</feature>
<dbReference type="InterPro" id="IPR004358">
    <property type="entry name" value="Sig_transdc_His_kin-like_C"/>
</dbReference>
<dbReference type="SUPFAM" id="SSF52172">
    <property type="entry name" value="CheY-like"/>
    <property type="match status" value="1"/>
</dbReference>
<dbReference type="InterPro" id="IPR011006">
    <property type="entry name" value="CheY-like_superfamily"/>
</dbReference>
<dbReference type="EC" id="2.7.13.3" evidence="2"/>
<gene>
    <name evidence="13" type="ORF">ACK2TP_09105</name>
</gene>
<dbReference type="GO" id="GO:0005524">
    <property type="term" value="F:ATP binding"/>
    <property type="evidence" value="ECO:0007669"/>
    <property type="project" value="UniProtKB-KW"/>
</dbReference>
<dbReference type="PROSITE" id="PS50110">
    <property type="entry name" value="RESPONSE_REGULATORY"/>
    <property type="match status" value="1"/>
</dbReference>
<dbReference type="SMART" id="SM00091">
    <property type="entry name" value="PAS"/>
    <property type="match status" value="1"/>
</dbReference>
<evidence type="ECO:0000256" key="4">
    <source>
        <dbReference type="ARBA" id="ARBA00022679"/>
    </source>
</evidence>
<evidence type="ECO:0000256" key="5">
    <source>
        <dbReference type="ARBA" id="ARBA00022741"/>
    </source>
</evidence>
<evidence type="ECO:0000256" key="2">
    <source>
        <dbReference type="ARBA" id="ARBA00012438"/>
    </source>
</evidence>
<dbReference type="Pfam" id="PF00072">
    <property type="entry name" value="Response_reg"/>
    <property type="match status" value="1"/>
</dbReference>
<evidence type="ECO:0000259" key="12">
    <source>
        <dbReference type="PROSITE" id="PS50112"/>
    </source>
</evidence>
<dbReference type="SUPFAM" id="SSF47384">
    <property type="entry name" value="Homodimeric domain of signal transducing histidine kinase"/>
    <property type="match status" value="1"/>
</dbReference>
<keyword evidence="14" id="KW-1185">Reference proteome</keyword>
<evidence type="ECO:0000256" key="1">
    <source>
        <dbReference type="ARBA" id="ARBA00000085"/>
    </source>
</evidence>
<feature type="modified residue" description="4-aspartylphosphate" evidence="9">
    <location>
        <position position="64"/>
    </location>
</feature>